<dbReference type="InterPro" id="IPR006578">
    <property type="entry name" value="MADF-dom"/>
</dbReference>
<dbReference type="Proteomes" id="UP001152888">
    <property type="component" value="Unassembled WGS sequence"/>
</dbReference>
<dbReference type="Pfam" id="PF10545">
    <property type="entry name" value="MADF_DNA_bdg"/>
    <property type="match status" value="1"/>
</dbReference>
<comment type="caution">
    <text evidence="2">The sequence shown here is derived from an EMBL/GenBank/DDBJ whole genome shotgun (WGS) entry which is preliminary data.</text>
</comment>
<dbReference type="EMBL" id="CAKOFQ010006767">
    <property type="protein sequence ID" value="CAH1969927.1"/>
    <property type="molecule type" value="Genomic_DNA"/>
</dbReference>
<reference evidence="2" key="1">
    <citation type="submission" date="2022-03" db="EMBL/GenBank/DDBJ databases">
        <authorList>
            <person name="Sayadi A."/>
        </authorList>
    </citation>
    <scope>NUCLEOTIDE SEQUENCE</scope>
</reference>
<dbReference type="OrthoDB" id="10071528at2759"/>
<sequence length="75" mass="8840">MITTAYMFTMDKEMNIDNDLLIALVEARPVLWDKTLDIFKGRNDTREAWSQVCYELNEDVKDMESIENNESRTFA</sequence>
<organism evidence="2 3">
    <name type="scientific">Acanthoscelides obtectus</name>
    <name type="common">Bean weevil</name>
    <name type="synonym">Bruchus obtectus</name>
    <dbReference type="NCBI Taxonomy" id="200917"/>
    <lineage>
        <taxon>Eukaryota</taxon>
        <taxon>Metazoa</taxon>
        <taxon>Ecdysozoa</taxon>
        <taxon>Arthropoda</taxon>
        <taxon>Hexapoda</taxon>
        <taxon>Insecta</taxon>
        <taxon>Pterygota</taxon>
        <taxon>Neoptera</taxon>
        <taxon>Endopterygota</taxon>
        <taxon>Coleoptera</taxon>
        <taxon>Polyphaga</taxon>
        <taxon>Cucujiformia</taxon>
        <taxon>Chrysomeloidea</taxon>
        <taxon>Chrysomelidae</taxon>
        <taxon>Bruchinae</taxon>
        <taxon>Bruchini</taxon>
        <taxon>Acanthoscelides</taxon>
    </lineage>
</organism>
<name>A0A9P0P8P6_ACAOB</name>
<dbReference type="AlphaFoldDB" id="A0A9P0P8P6"/>
<gene>
    <name evidence="2" type="ORF">ACAOBT_LOCUS8635</name>
</gene>
<protein>
    <recommendedName>
        <fullName evidence="1">MADF domain-containing protein</fullName>
    </recommendedName>
</protein>
<evidence type="ECO:0000313" key="3">
    <source>
        <dbReference type="Proteomes" id="UP001152888"/>
    </source>
</evidence>
<feature type="domain" description="MADF" evidence="1">
    <location>
        <begin position="20"/>
        <end position="75"/>
    </location>
</feature>
<proteinExistence type="predicted"/>
<accession>A0A9P0P8P6</accession>
<evidence type="ECO:0000313" key="2">
    <source>
        <dbReference type="EMBL" id="CAH1969927.1"/>
    </source>
</evidence>
<dbReference type="PROSITE" id="PS51029">
    <property type="entry name" value="MADF"/>
    <property type="match status" value="1"/>
</dbReference>
<evidence type="ECO:0000259" key="1">
    <source>
        <dbReference type="PROSITE" id="PS51029"/>
    </source>
</evidence>
<keyword evidence="3" id="KW-1185">Reference proteome</keyword>